<proteinExistence type="predicted"/>
<feature type="compositionally biased region" description="Polar residues" evidence="1">
    <location>
        <begin position="11"/>
        <end position="22"/>
    </location>
</feature>
<protein>
    <submittedName>
        <fullName evidence="2">Uncharacterized protein</fullName>
    </submittedName>
</protein>
<feature type="compositionally biased region" description="Basic and acidic residues" evidence="1">
    <location>
        <begin position="33"/>
        <end position="50"/>
    </location>
</feature>
<reference evidence="3" key="1">
    <citation type="submission" date="2017-03" db="EMBL/GenBank/DDBJ databases">
        <authorList>
            <person name="Sharma R."/>
            <person name="Thines M."/>
        </authorList>
    </citation>
    <scope>NUCLEOTIDE SEQUENCE [LARGE SCALE GENOMIC DNA]</scope>
</reference>
<name>A0A1W5CW54_9LECA</name>
<evidence type="ECO:0000256" key="1">
    <source>
        <dbReference type="SAM" id="MobiDB-lite"/>
    </source>
</evidence>
<feature type="compositionally biased region" description="Basic residues" evidence="1">
    <location>
        <begin position="69"/>
        <end position="78"/>
    </location>
</feature>
<accession>A0A1W5CW54</accession>
<organism evidence="2 3">
    <name type="scientific">Lasallia pustulata</name>
    <dbReference type="NCBI Taxonomy" id="136370"/>
    <lineage>
        <taxon>Eukaryota</taxon>
        <taxon>Fungi</taxon>
        <taxon>Dikarya</taxon>
        <taxon>Ascomycota</taxon>
        <taxon>Pezizomycotina</taxon>
        <taxon>Lecanoromycetes</taxon>
        <taxon>OSLEUM clade</taxon>
        <taxon>Umbilicariomycetidae</taxon>
        <taxon>Umbilicariales</taxon>
        <taxon>Umbilicariaceae</taxon>
        <taxon>Lasallia</taxon>
    </lineage>
</organism>
<dbReference type="AlphaFoldDB" id="A0A1W5CW54"/>
<dbReference type="Proteomes" id="UP000192927">
    <property type="component" value="Unassembled WGS sequence"/>
</dbReference>
<sequence>MASLARLLGFSSHQTKDQASPISSPPLKQPLKQRLDRRSMSPTTRTKEWVIHTPDPSSGSETPSILRVKGSKVVKRKQITPSSTRRSGASPKRRGGSYWGLSWLIGKNQNANNEKDEDDAPIEGDTLIEVDMPATPTSTSQHVNGTGNDTTLIKEDSDEDDYVGELTKEEKEEHLLDVDAGRIQRQEMIKQIERGDRTPEEIALLKKLTMCGFEPLLPRNWMMDFKTLPETMFTNDESRIFINAASGNEFRGNIPSPSYVSPVIRADIEVRAATRAICTLISLGVHTRDRLICSLAPEDTLRRGIESYIKWSERDGHISRTSDSHIPVLSVCTAKPGESVASVVARVTEQLHNLGRRYRQKWLLHPSIEGSEADKPRSPHSGKANVTAIAAGEALDDEESLMQVLTPNGHEKVAPEDEIGRQFSHDLPTLFGIVIKHNVVAIVSYDVAVPGQEVRSIATYNLAQPGQDVWNGLAIAILVVSCRNYLMDLAAEEEAERQNGVVAEGEEEDA</sequence>
<keyword evidence="3" id="KW-1185">Reference proteome</keyword>
<evidence type="ECO:0000313" key="3">
    <source>
        <dbReference type="Proteomes" id="UP000192927"/>
    </source>
</evidence>
<feature type="region of interest" description="Disordered" evidence="1">
    <location>
        <begin position="1"/>
        <end position="95"/>
    </location>
</feature>
<evidence type="ECO:0000313" key="2">
    <source>
        <dbReference type="EMBL" id="SLM35056.1"/>
    </source>
</evidence>
<feature type="compositionally biased region" description="Polar residues" evidence="1">
    <location>
        <begin position="135"/>
        <end position="151"/>
    </location>
</feature>
<dbReference type="EMBL" id="FWEW01000500">
    <property type="protein sequence ID" value="SLM35056.1"/>
    <property type="molecule type" value="Genomic_DNA"/>
</dbReference>
<feature type="region of interest" description="Disordered" evidence="1">
    <location>
        <begin position="134"/>
        <end position="154"/>
    </location>
</feature>